<keyword evidence="12" id="KW-1185">Reference proteome</keyword>
<dbReference type="FunFam" id="2.60.40.150:FF:000168">
    <property type="entry name" value="Protein BONZAI 1"/>
    <property type="match status" value="1"/>
</dbReference>
<keyword evidence="9" id="KW-0449">Lipoprotein</keyword>
<keyword evidence="4" id="KW-0479">Metal-binding</keyword>
<proteinExistence type="inferred from homology"/>
<dbReference type="Proteomes" id="UP001374535">
    <property type="component" value="Chromosome 1"/>
</dbReference>
<dbReference type="InterPro" id="IPR000008">
    <property type="entry name" value="C2_dom"/>
</dbReference>
<dbReference type="CDD" id="cd04047">
    <property type="entry name" value="C2B_Copine"/>
    <property type="match status" value="1"/>
</dbReference>
<dbReference type="GO" id="GO:0005544">
    <property type="term" value="F:calcium-dependent phospholipid binding"/>
    <property type="evidence" value="ECO:0007669"/>
    <property type="project" value="InterPro"/>
</dbReference>
<organism evidence="11 12">
    <name type="scientific">Vigna mungo</name>
    <name type="common">Black gram</name>
    <name type="synonym">Phaseolus mungo</name>
    <dbReference type="NCBI Taxonomy" id="3915"/>
    <lineage>
        <taxon>Eukaryota</taxon>
        <taxon>Viridiplantae</taxon>
        <taxon>Streptophyta</taxon>
        <taxon>Embryophyta</taxon>
        <taxon>Tracheophyta</taxon>
        <taxon>Spermatophyta</taxon>
        <taxon>Magnoliopsida</taxon>
        <taxon>eudicotyledons</taxon>
        <taxon>Gunneridae</taxon>
        <taxon>Pentapetalae</taxon>
        <taxon>rosids</taxon>
        <taxon>fabids</taxon>
        <taxon>Fabales</taxon>
        <taxon>Fabaceae</taxon>
        <taxon>Papilionoideae</taxon>
        <taxon>50 kb inversion clade</taxon>
        <taxon>NPAAA clade</taxon>
        <taxon>indigoferoid/millettioid clade</taxon>
        <taxon>Phaseoleae</taxon>
        <taxon>Vigna</taxon>
    </lineage>
</organism>
<gene>
    <name evidence="11" type="ORF">V8G54_002239</name>
</gene>
<protein>
    <recommendedName>
        <fullName evidence="10">C2 domain-containing protein</fullName>
    </recommendedName>
</protein>
<evidence type="ECO:0000256" key="9">
    <source>
        <dbReference type="ARBA" id="ARBA00023288"/>
    </source>
</evidence>
<accession>A0AAQ3P9T6</accession>
<dbReference type="InterPro" id="IPR037768">
    <property type="entry name" value="C2B_Copine"/>
</dbReference>
<dbReference type="InterPro" id="IPR045052">
    <property type="entry name" value="Copine"/>
</dbReference>
<evidence type="ECO:0000256" key="7">
    <source>
        <dbReference type="ARBA" id="ARBA00022837"/>
    </source>
</evidence>
<dbReference type="PROSITE" id="PS50004">
    <property type="entry name" value="C2"/>
    <property type="match status" value="1"/>
</dbReference>
<dbReference type="GO" id="GO:0005886">
    <property type="term" value="C:plasma membrane"/>
    <property type="evidence" value="ECO:0007669"/>
    <property type="project" value="UniProtKB-SubCell"/>
</dbReference>
<evidence type="ECO:0000256" key="6">
    <source>
        <dbReference type="ARBA" id="ARBA00022821"/>
    </source>
</evidence>
<dbReference type="SUPFAM" id="SSF49562">
    <property type="entry name" value="C2 domain (Calcium/lipid-binding domain, CaLB)"/>
    <property type="match status" value="2"/>
</dbReference>
<evidence type="ECO:0000256" key="5">
    <source>
        <dbReference type="ARBA" id="ARBA00022737"/>
    </source>
</evidence>
<dbReference type="SMART" id="SM00239">
    <property type="entry name" value="C2"/>
    <property type="match status" value="2"/>
</dbReference>
<dbReference type="PANTHER" id="PTHR10857:SF106">
    <property type="entry name" value="C2 DOMAIN-CONTAINING PROTEIN"/>
    <property type="match status" value="1"/>
</dbReference>
<dbReference type="EMBL" id="CP144700">
    <property type="protein sequence ID" value="WVZ23695.1"/>
    <property type="molecule type" value="Genomic_DNA"/>
</dbReference>
<keyword evidence="8" id="KW-0472">Membrane</keyword>
<evidence type="ECO:0000259" key="10">
    <source>
        <dbReference type="PROSITE" id="PS50004"/>
    </source>
</evidence>
<evidence type="ECO:0000256" key="2">
    <source>
        <dbReference type="ARBA" id="ARBA00009048"/>
    </source>
</evidence>
<dbReference type="GO" id="GO:0006952">
    <property type="term" value="P:defense response"/>
    <property type="evidence" value="ECO:0007669"/>
    <property type="project" value="UniProtKB-KW"/>
</dbReference>
<keyword evidence="5" id="KW-0677">Repeat</keyword>
<reference evidence="11 12" key="1">
    <citation type="journal article" date="2023" name="Life. Sci Alliance">
        <title>Evolutionary insights into 3D genome organization and epigenetic landscape of Vigna mungo.</title>
        <authorList>
            <person name="Junaid A."/>
            <person name="Singh B."/>
            <person name="Bhatia S."/>
        </authorList>
    </citation>
    <scope>NUCLEOTIDE SEQUENCE [LARGE SCALE GENOMIC DNA]</scope>
    <source>
        <strain evidence="11">Urdbean</strain>
    </source>
</reference>
<evidence type="ECO:0000256" key="8">
    <source>
        <dbReference type="ARBA" id="ARBA00023136"/>
    </source>
</evidence>
<dbReference type="Gene3D" id="2.60.40.150">
    <property type="entry name" value="C2 domain"/>
    <property type="match status" value="2"/>
</dbReference>
<keyword evidence="3" id="KW-1003">Cell membrane</keyword>
<dbReference type="CDD" id="cd04048">
    <property type="entry name" value="C2A_Copine"/>
    <property type="match status" value="1"/>
</dbReference>
<keyword evidence="6" id="KW-0611">Plant defense</keyword>
<sequence length="361" mass="40174">MGNCCSDVAGGKTAVGGTASDQLNSANGPNEAVDNFLRSRGYNGLFSQIELSFSASGLRDRDIVSKSDPMLVLYERGKNGALKELGRTEVVLNSLNPKWITKHTLTYHFETVQDLVMRVEVHIVNVMQMLKLEEQEHLGEATCALSQIITKFDRSMTLDLHSEDFTRSTQSQNCGKLLVHAEECVSSKTTVEMTLRCCDLEYRDLFSRSDPFLLISKVVEGGSHIPICKTEVIKNDLNPIWKPVFLNIQQIGSKYKGMVTIEILVLELKGGVPVWRNSHLRGKLLGFKLVATTIVGNFNCLLHHQSRAVRPISAPLVAHLFEQQHSLICPFFKLALNSSQRPLCRSGLCLVIVLWVALIVP</sequence>
<evidence type="ECO:0000313" key="11">
    <source>
        <dbReference type="EMBL" id="WVZ23695.1"/>
    </source>
</evidence>
<comment type="similarity">
    <text evidence="2">Belongs to the copine family.</text>
</comment>
<name>A0AAQ3P9T6_VIGMU</name>
<dbReference type="AlphaFoldDB" id="A0AAQ3P9T6"/>
<evidence type="ECO:0000256" key="4">
    <source>
        <dbReference type="ARBA" id="ARBA00022723"/>
    </source>
</evidence>
<evidence type="ECO:0000256" key="1">
    <source>
        <dbReference type="ARBA" id="ARBA00004193"/>
    </source>
</evidence>
<feature type="domain" description="C2" evidence="10">
    <location>
        <begin position="28"/>
        <end position="160"/>
    </location>
</feature>
<dbReference type="Pfam" id="PF00168">
    <property type="entry name" value="C2"/>
    <property type="match status" value="2"/>
</dbReference>
<dbReference type="InterPro" id="IPR035892">
    <property type="entry name" value="C2_domain_sf"/>
</dbReference>
<evidence type="ECO:0000313" key="12">
    <source>
        <dbReference type="Proteomes" id="UP001374535"/>
    </source>
</evidence>
<dbReference type="PANTHER" id="PTHR10857">
    <property type="entry name" value="COPINE"/>
    <property type="match status" value="1"/>
</dbReference>
<comment type="subcellular location">
    <subcellularLocation>
        <location evidence="1">Cell membrane</location>
        <topology evidence="1">Lipid-anchor</topology>
    </subcellularLocation>
</comment>
<dbReference type="GO" id="GO:0071277">
    <property type="term" value="P:cellular response to calcium ion"/>
    <property type="evidence" value="ECO:0007669"/>
    <property type="project" value="TreeGrafter"/>
</dbReference>
<evidence type="ECO:0000256" key="3">
    <source>
        <dbReference type="ARBA" id="ARBA00022475"/>
    </source>
</evidence>
<keyword evidence="7" id="KW-0106">Calcium</keyword>
<dbReference type="GO" id="GO:0046872">
    <property type="term" value="F:metal ion binding"/>
    <property type="evidence" value="ECO:0007669"/>
    <property type="project" value="UniProtKB-KW"/>
</dbReference>